<accession>A0AAW0HHA2</accession>
<comment type="caution">
    <text evidence="2">The sequence shown here is derived from an EMBL/GenBank/DDBJ whole genome shotgun (WGS) entry which is preliminary data.</text>
</comment>
<evidence type="ECO:0000313" key="3">
    <source>
        <dbReference type="Proteomes" id="UP001488838"/>
    </source>
</evidence>
<reference evidence="2 3" key="1">
    <citation type="journal article" date="2023" name="bioRxiv">
        <title>Conserved and derived expression patterns and positive selection on dental genes reveal complex evolutionary context of ever-growing rodent molars.</title>
        <authorList>
            <person name="Calamari Z.T."/>
            <person name="Song A."/>
            <person name="Cohen E."/>
            <person name="Akter M."/>
            <person name="Roy R.D."/>
            <person name="Hallikas O."/>
            <person name="Christensen M.M."/>
            <person name="Li P."/>
            <person name="Marangoni P."/>
            <person name="Jernvall J."/>
            <person name="Klein O.D."/>
        </authorList>
    </citation>
    <scope>NUCLEOTIDE SEQUENCE [LARGE SCALE GENOMIC DNA]</scope>
    <source>
        <strain evidence="2">V071</strain>
    </source>
</reference>
<dbReference type="Proteomes" id="UP001488838">
    <property type="component" value="Unassembled WGS sequence"/>
</dbReference>
<keyword evidence="3" id="KW-1185">Reference proteome</keyword>
<feature type="region of interest" description="Disordered" evidence="1">
    <location>
        <begin position="1"/>
        <end position="89"/>
    </location>
</feature>
<name>A0AAW0HHA2_MYOGA</name>
<proteinExistence type="predicted"/>
<feature type="compositionally biased region" description="Polar residues" evidence="1">
    <location>
        <begin position="18"/>
        <end position="27"/>
    </location>
</feature>
<sequence length="89" mass="9924">MFDSRGLSGVAEADRETQPLSTPLQSHPTPTRPLLLTPPQPEEVSTMENKCGQRWGTLRYSDLEKSEGEGALSLKTTSQTSRRRVDFHP</sequence>
<gene>
    <name evidence="2" type="ORF">U0070_011198</name>
</gene>
<dbReference type="EMBL" id="JBBHLL010000531">
    <property type="protein sequence ID" value="KAK7800888.1"/>
    <property type="molecule type" value="Genomic_DNA"/>
</dbReference>
<dbReference type="AlphaFoldDB" id="A0AAW0HHA2"/>
<organism evidence="2 3">
    <name type="scientific">Myodes glareolus</name>
    <name type="common">Bank vole</name>
    <name type="synonym">Clethrionomys glareolus</name>
    <dbReference type="NCBI Taxonomy" id="447135"/>
    <lineage>
        <taxon>Eukaryota</taxon>
        <taxon>Metazoa</taxon>
        <taxon>Chordata</taxon>
        <taxon>Craniata</taxon>
        <taxon>Vertebrata</taxon>
        <taxon>Euteleostomi</taxon>
        <taxon>Mammalia</taxon>
        <taxon>Eutheria</taxon>
        <taxon>Euarchontoglires</taxon>
        <taxon>Glires</taxon>
        <taxon>Rodentia</taxon>
        <taxon>Myomorpha</taxon>
        <taxon>Muroidea</taxon>
        <taxon>Cricetidae</taxon>
        <taxon>Arvicolinae</taxon>
        <taxon>Myodes</taxon>
    </lineage>
</organism>
<evidence type="ECO:0000256" key="1">
    <source>
        <dbReference type="SAM" id="MobiDB-lite"/>
    </source>
</evidence>
<protein>
    <submittedName>
        <fullName evidence="2">Uncharacterized protein</fullName>
    </submittedName>
</protein>
<evidence type="ECO:0000313" key="2">
    <source>
        <dbReference type="EMBL" id="KAK7800888.1"/>
    </source>
</evidence>